<evidence type="ECO:0000256" key="1">
    <source>
        <dbReference type="SAM" id="MobiDB-lite"/>
    </source>
</evidence>
<organism evidence="2 3">
    <name type="scientific">Portunus trituberculatus</name>
    <name type="common">Swimming crab</name>
    <name type="synonym">Neptunus trituberculatus</name>
    <dbReference type="NCBI Taxonomy" id="210409"/>
    <lineage>
        <taxon>Eukaryota</taxon>
        <taxon>Metazoa</taxon>
        <taxon>Ecdysozoa</taxon>
        <taxon>Arthropoda</taxon>
        <taxon>Crustacea</taxon>
        <taxon>Multicrustacea</taxon>
        <taxon>Malacostraca</taxon>
        <taxon>Eumalacostraca</taxon>
        <taxon>Eucarida</taxon>
        <taxon>Decapoda</taxon>
        <taxon>Pleocyemata</taxon>
        <taxon>Brachyura</taxon>
        <taxon>Eubrachyura</taxon>
        <taxon>Portunoidea</taxon>
        <taxon>Portunidae</taxon>
        <taxon>Portuninae</taxon>
        <taxon>Portunus</taxon>
    </lineage>
</organism>
<evidence type="ECO:0000313" key="2">
    <source>
        <dbReference type="EMBL" id="MPC55335.1"/>
    </source>
</evidence>
<name>A0A5B7GD90_PORTR</name>
<proteinExistence type="predicted"/>
<dbReference type="Proteomes" id="UP000324222">
    <property type="component" value="Unassembled WGS sequence"/>
</dbReference>
<comment type="caution">
    <text evidence="2">The sequence shown here is derived from an EMBL/GenBank/DDBJ whole genome shotgun (WGS) entry which is preliminary data.</text>
</comment>
<dbReference type="EMBL" id="VSRR010013084">
    <property type="protein sequence ID" value="MPC55335.1"/>
    <property type="molecule type" value="Genomic_DNA"/>
</dbReference>
<accession>A0A5B7GD90</accession>
<gene>
    <name evidence="2" type="ORF">E2C01_049268</name>
</gene>
<sequence>MAKKPDIFDEYLKLYEDEILQEEARIRQQCESNLTDEEDNELDNPDTPESVTAAERLIDSY</sequence>
<protein>
    <submittedName>
        <fullName evidence="2">Uncharacterized protein</fullName>
    </submittedName>
</protein>
<reference evidence="2 3" key="1">
    <citation type="submission" date="2019-05" db="EMBL/GenBank/DDBJ databases">
        <title>Another draft genome of Portunus trituberculatus and its Hox gene families provides insights of decapod evolution.</title>
        <authorList>
            <person name="Jeong J.-H."/>
            <person name="Song I."/>
            <person name="Kim S."/>
            <person name="Choi T."/>
            <person name="Kim D."/>
            <person name="Ryu S."/>
            <person name="Kim W."/>
        </authorList>
    </citation>
    <scope>NUCLEOTIDE SEQUENCE [LARGE SCALE GENOMIC DNA]</scope>
    <source>
        <tissue evidence="2">Muscle</tissue>
    </source>
</reference>
<dbReference type="AlphaFoldDB" id="A0A5B7GD90"/>
<feature type="compositionally biased region" description="Acidic residues" evidence="1">
    <location>
        <begin position="34"/>
        <end position="46"/>
    </location>
</feature>
<feature type="region of interest" description="Disordered" evidence="1">
    <location>
        <begin position="32"/>
        <end position="61"/>
    </location>
</feature>
<keyword evidence="3" id="KW-1185">Reference proteome</keyword>
<evidence type="ECO:0000313" key="3">
    <source>
        <dbReference type="Proteomes" id="UP000324222"/>
    </source>
</evidence>